<evidence type="ECO:0000313" key="7">
    <source>
        <dbReference type="Proteomes" id="UP001460270"/>
    </source>
</evidence>
<dbReference type="InterPro" id="IPR027417">
    <property type="entry name" value="P-loop_NTPase"/>
</dbReference>
<dbReference type="Proteomes" id="UP001460270">
    <property type="component" value="Unassembled WGS sequence"/>
</dbReference>
<dbReference type="EMBL" id="JBBPFD010000012">
    <property type="protein sequence ID" value="KAK7903995.1"/>
    <property type="molecule type" value="Genomic_DNA"/>
</dbReference>
<dbReference type="FunFam" id="3.40.50.300:FF:000366">
    <property type="entry name" value="GTPase, IMAP family member 2"/>
    <property type="match status" value="1"/>
</dbReference>
<comment type="similarity">
    <text evidence="1">Belongs to the TRAFAC class TrmE-Era-EngA-EngB-Septin-like GTPase superfamily. AIG1/Toc34/Toc159-like paraseptin GTPase family. IAN subfamily.</text>
</comment>
<accession>A0AAW0NQP6</accession>
<dbReference type="SUPFAM" id="SSF52540">
    <property type="entry name" value="P-loop containing nucleoside triphosphate hydrolases"/>
    <property type="match status" value="1"/>
</dbReference>
<dbReference type="Gene3D" id="3.40.50.300">
    <property type="entry name" value="P-loop containing nucleotide triphosphate hydrolases"/>
    <property type="match status" value="1"/>
</dbReference>
<reference evidence="7" key="1">
    <citation type="submission" date="2024-04" db="EMBL/GenBank/DDBJ databases">
        <title>Salinicola lusitanus LLJ914,a marine bacterium isolated from the Okinawa Trough.</title>
        <authorList>
            <person name="Li J."/>
        </authorList>
    </citation>
    <scope>NUCLEOTIDE SEQUENCE [LARGE SCALE GENOMIC DNA]</scope>
</reference>
<dbReference type="PROSITE" id="PS51720">
    <property type="entry name" value="G_AIG1"/>
    <property type="match status" value="1"/>
</dbReference>
<name>A0AAW0NQP6_9GOBI</name>
<dbReference type="PANTHER" id="PTHR10903:SF112">
    <property type="entry name" value="SI:CH211-113E8.5"/>
    <property type="match status" value="1"/>
</dbReference>
<feature type="domain" description="AIG1-type G" evidence="5">
    <location>
        <begin position="1"/>
        <end position="196"/>
    </location>
</feature>
<evidence type="ECO:0000256" key="3">
    <source>
        <dbReference type="ARBA" id="ARBA00023134"/>
    </source>
</evidence>
<evidence type="ECO:0000256" key="1">
    <source>
        <dbReference type="ARBA" id="ARBA00008535"/>
    </source>
</evidence>
<dbReference type="InterPro" id="IPR045058">
    <property type="entry name" value="GIMA/IAN/Toc"/>
</dbReference>
<keyword evidence="3" id="KW-0342">GTP-binding</keyword>
<evidence type="ECO:0000313" key="6">
    <source>
        <dbReference type="EMBL" id="KAK7903995.1"/>
    </source>
</evidence>
<keyword evidence="4" id="KW-0175">Coiled coil</keyword>
<organism evidence="6 7">
    <name type="scientific">Mugilogobius chulae</name>
    <name type="common">yellowstripe goby</name>
    <dbReference type="NCBI Taxonomy" id="88201"/>
    <lineage>
        <taxon>Eukaryota</taxon>
        <taxon>Metazoa</taxon>
        <taxon>Chordata</taxon>
        <taxon>Craniata</taxon>
        <taxon>Vertebrata</taxon>
        <taxon>Euteleostomi</taxon>
        <taxon>Actinopterygii</taxon>
        <taxon>Neopterygii</taxon>
        <taxon>Teleostei</taxon>
        <taxon>Neoteleostei</taxon>
        <taxon>Acanthomorphata</taxon>
        <taxon>Gobiaria</taxon>
        <taxon>Gobiiformes</taxon>
        <taxon>Gobioidei</taxon>
        <taxon>Gobiidae</taxon>
        <taxon>Gobionellinae</taxon>
        <taxon>Mugilogobius</taxon>
    </lineage>
</organism>
<dbReference type="Pfam" id="PF04548">
    <property type="entry name" value="AIG1"/>
    <property type="match status" value="1"/>
</dbReference>
<comment type="caution">
    <text evidence="6">The sequence shown here is derived from an EMBL/GenBank/DDBJ whole genome shotgun (WGS) entry which is preliminary data.</text>
</comment>
<dbReference type="PANTHER" id="PTHR10903">
    <property type="entry name" value="GTPASE, IMAP FAMILY MEMBER-RELATED"/>
    <property type="match status" value="1"/>
</dbReference>
<evidence type="ECO:0000256" key="4">
    <source>
        <dbReference type="SAM" id="Coils"/>
    </source>
</evidence>
<dbReference type="CDD" id="cd01852">
    <property type="entry name" value="AIG1"/>
    <property type="match status" value="1"/>
</dbReference>
<sequence length="301" mass="33985">MEACFGWKNWSRESATGNTILGREAFESELSPSSMTSECQKAKGSIGDQRIAVIDTPGLYDTKFTQEEIIKRIKGCISLSSPGPHSFVICLQIGRFTQEEKDTIKLIQQTFGEEAAKFTVVLFTHGDKLRRHTIESFIRANDDLSALIQMCHNRYHVFNNEIKDEKQVEELLDKIKQMIEMNGGGFYTHEMFRSAEEAIEKEKERLLKESEEQRKTELKQLFAQYAEDKEMYREKEKELLEGYNNDARMRAEKSNEFTRSPGALQSLGMMIGSVGGKLGAAIGAGVGAVVGETLEKACIQQ</sequence>
<dbReference type="InterPro" id="IPR006703">
    <property type="entry name" value="G_AIG1"/>
</dbReference>
<protein>
    <recommendedName>
        <fullName evidence="5">AIG1-type G domain-containing protein</fullName>
    </recommendedName>
</protein>
<dbReference type="AlphaFoldDB" id="A0AAW0NQP6"/>
<evidence type="ECO:0000259" key="5">
    <source>
        <dbReference type="PROSITE" id="PS51720"/>
    </source>
</evidence>
<keyword evidence="2" id="KW-0547">Nucleotide-binding</keyword>
<gene>
    <name evidence="6" type="ORF">WMY93_016602</name>
</gene>
<keyword evidence="7" id="KW-1185">Reference proteome</keyword>
<proteinExistence type="inferred from homology"/>
<feature type="coiled-coil region" evidence="4">
    <location>
        <begin position="192"/>
        <end position="238"/>
    </location>
</feature>
<evidence type="ECO:0000256" key="2">
    <source>
        <dbReference type="ARBA" id="ARBA00022741"/>
    </source>
</evidence>
<dbReference type="GO" id="GO:0005525">
    <property type="term" value="F:GTP binding"/>
    <property type="evidence" value="ECO:0007669"/>
    <property type="project" value="UniProtKB-KW"/>
</dbReference>